<evidence type="ECO:0000256" key="2">
    <source>
        <dbReference type="SAM" id="SignalP"/>
    </source>
</evidence>
<dbReference type="EC" id="3.2.1.4" evidence="3"/>
<evidence type="ECO:0000313" key="3">
    <source>
        <dbReference type="EMBL" id="ADI82825.1"/>
    </source>
</evidence>
<dbReference type="InterPro" id="IPR013783">
    <property type="entry name" value="Ig-like_fold"/>
</dbReference>
<dbReference type="CAZy" id="GH51">
    <property type="family name" value="Glycoside Hydrolase Family 51"/>
</dbReference>
<dbReference type="InterPro" id="IPR017853">
    <property type="entry name" value="GH"/>
</dbReference>
<organism evidence="3">
    <name type="scientific">Alicyclobacillus sp. A4</name>
    <dbReference type="NCBI Taxonomy" id="690345"/>
    <lineage>
        <taxon>Bacteria</taxon>
        <taxon>Bacillati</taxon>
        <taxon>Bacillota</taxon>
        <taxon>Bacilli</taxon>
        <taxon>Bacillales</taxon>
        <taxon>Alicyclobacillaceae</taxon>
        <taxon>Alicyclobacillus</taxon>
    </lineage>
</organism>
<dbReference type="PANTHER" id="PTHR43576:SF3">
    <property type="entry name" value="ALPHA-L-ARABINOFURANOSIDASE C"/>
    <property type="match status" value="1"/>
</dbReference>
<dbReference type="InterPro" id="IPR013780">
    <property type="entry name" value="Glyco_hydro_b"/>
</dbReference>
<dbReference type="SUPFAM" id="SSF51445">
    <property type="entry name" value="(Trans)glycosidases"/>
    <property type="match status" value="1"/>
</dbReference>
<proteinExistence type="predicted"/>
<feature type="signal peptide" evidence="2">
    <location>
        <begin position="1"/>
        <end position="37"/>
    </location>
</feature>
<keyword evidence="3" id="KW-0378">Hydrolase</keyword>
<dbReference type="AlphaFoldDB" id="D7PI32"/>
<comment type="pathway">
    <text evidence="1">Glycan metabolism.</text>
</comment>
<reference evidence="3" key="1">
    <citation type="journal article" date="2010" name="Microb. Cell Fact.">
        <title>Expression of an extremely acidic beta-1,4-glucanase from thermoacidophilic Alicyclobacillus sp. A4 in Pichia pastoris is improved by truncating the gene sequence.</title>
        <authorList>
            <person name="Bai Y."/>
            <person name="Wang J."/>
            <person name="Zhang Z."/>
            <person name="Shi P."/>
            <person name="Luo H."/>
            <person name="Huang H."/>
            <person name="Luo C."/>
            <person name="Yao B."/>
        </authorList>
    </citation>
    <scope>NUCLEOTIDE SEQUENCE</scope>
    <source>
        <strain evidence="3">A4</strain>
    </source>
</reference>
<dbReference type="Gene3D" id="2.60.40.10">
    <property type="entry name" value="Immunoglobulins"/>
    <property type="match status" value="1"/>
</dbReference>
<name>D7PI32_9BACL</name>
<evidence type="ECO:0000256" key="1">
    <source>
        <dbReference type="ARBA" id="ARBA00004881"/>
    </source>
</evidence>
<protein>
    <submittedName>
        <fullName evidence="3">Beta-1,4-glucanase</fullName>
        <ecNumber evidence="3">3.2.1.4</ecNumber>
    </submittedName>
</protein>
<dbReference type="GO" id="GO:0000272">
    <property type="term" value="P:polysaccharide catabolic process"/>
    <property type="evidence" value="ECO:0007669"/>
    <property type="project" value="TreeGrafter"/>
</dbReference>
<dbReference type="EMBL" id="GU576556">
    <property type="protein sequence ID" value="ADI82825.1"/>
    <property type="molecule type" value="Genomic_DNA"/>
</dbReference>
<keyword evidence="2" id="KW-0732">Signal</keyword>
<dbReference type="Gene3D" id="3.20.20.80">
    <property type="entry name" value="Glycosidases"/>
    <property type="match status" value="1"/>
</dbReference>
<keyword evidence="3" id="KW-0326">Glycosidase</keyword>
<feature type="chain" id="PRO_5038965584" evidence="2">
    <location>
        <begin position="38"/>
        <end position="715"/>
    </location>
</feature>
<dbReference type="Gene3D" id="2.60.40.1180">
    <property type="entry name" value="Golgi alpha-mannosidase II"/>
    <property type="match status" value="1"/>
</dbReference>
<sequence length="715" mass="75515">MSPSGGVCVNRKQRTLKLGTLAATIVALSAVATPAVASADTTTAIASSTVHVTVNAAAELGIVPNTALGVNTAVWDGHLLDAAIPSLLRGIGVTMLRYPGGSTSDEYNWQTNTVTGGYADPNNTFDNFMGVVQKAGAQPIITVNAGTGTPSEAAAWVQDANVTHHYGVKYWEIGNEMYGSWEAGNFANNPSGYAKEAVSFIQAMKAVDPSIKIGVDLIAPGTGEDDWNATVLSTMHSLGVLPDFAIVHWYAQNPGGETDAGLLSSTNQISTMMDTLKQQLSSYGTIPVFVTETNSVSYNPGRQSTSLVNALFLDDDMADWLESGAQNVDWWDLHNGIVTQQAGANVDPNLYGQYNYGDYGLLSNGSSDNGISEPAANTPFPTYYGYQMLAAVMVPGATMIGAGSNNDLVAVHATKLPNGAVDVMLINKDPKQAYTVDLQAEGFAAKGPAFTLFYGQGSNAVTPGKLDNLQNVTLPPYSVTDIIIPAVPGHQPQGPQFTDKTTLSTPQVKPSANETLTTTFTDTRGAVKDGTLDVEIYNPAGQLVGQQVQSGVTFTPGQSSQPITWNWTAPDSPGTYTVKAFVFSQDGTSVYAADPSAATFTVTQPDPPTISATVQLSATTVKVGTPVTITTTYTETAPTGYLNNGLLVQYAVYNNWTSSQQSNPTATLTPGQSVTETWTFTPEQAGTYTFPEGIFTSGWTQLQWINQNVTLTVTN</sequence>
<gene>
    <name evidence="3" type="primary">celA4</name>
</gene>
<dbReference type="GO" id="GO:0008810">
    <property type="term" value="F:cellulase activity"/>
    <property type="evidence" value="ECO:0007669"/>
    <property type="project" value="UniProtKB-EC"/>
</dbReference>
<dbReference type="SMR" id="D7PI32"/>
<dbReference type="PANTHER" id="PTHR43576">
    <property type="entry name" value="ALPHA-L-ARABINOFURANOSIDASE C-RELATED"/>
    <property type="match status" value="1"/>
</dbReference>
<accession>D7PI32</accession>